<accession>A0A9Q0MX68</accession>
<protein>
    <submittedName>
        <fullName evidence="1">Uncharacterized protein</fullName>
    </submittedName>
</protein>
<dbReference type="EMBL" id="WJQU01000003">
    <property type="protein sequence ID" value="KAJ6638854.1"/>
    <property type="molecule type" value="Genomic_DNA"/>
</dbReference>
<proteinExistence type="predicted"/>
<organism evidence="1 2">
    <name type="scientific">Pseudolycoriella hygida</name>
    <dbReference type="NCBI Taxonomy" id="35572"/>
    <lineage>
        <taxon>Eukaryota</taxon>
        <taxon>Metazoa</taxon>
        <taxon>Ecdysozoa</taxon>
        <taxon>Arthropoda</taxon>
        <taxon>Hexapoda</taxon>
        <taxon>Insecta</taxon>
        <taxon>Pterygota</taxon>
        <taxon>Neoptera</taxon>
        <taxon>Endopterygota</taxon>
        <taxon>Diptera</taxon>
        <taxon>Nematocera</taxon>
        <taxon>Sciaroidea</taxon>
        <taxon>Sciaridae</taxon>
        <taxon>Pseudolycoriella</taxon>
    </lineage>
</organism>
<keyword evidence="2" id="KW-1185">Reference proteome</keyword>
<comment type="caution">
    <text evidence="1">The sequence shown here is derived from an EMBL/GenBank/DDBJ whole genome shotgun (WGS) entry which is preliminary data.</text>
</comment>
<evidence type="ECO:0000313" key="2">
    <source>
        <dbReference type="Proteomes" id="UP001151699"/>
    </source>
</evidence>
<dbReference type="AlphaFoldDB" id="A0A9Q0MX68"/>
<dbReference type="Proteomes" id="UP001151699">
    <property type="component" value="Chromosome X"/>
</dbReference>
<sequence>MAADVIFSGSGQNIYAKMFKTQINPGRRSTSPRGLMNRSRSYRVGLASEDLEAVEELIGVLMPMLRKPAYAFTDKRKIKID</sequence>
<feature type="non-terminal residue" evidence="1">
    <location>
        <position position="1"/>
    </location>
</feature>
<evidence type="ECO:0000313" key="1">
    <source>
        <dbReference type="EMBL" id="KAJ6638854.1"/>
    </source>
</evidence>
<gene>
    <name evidence="1" type="ORF">Bhyg_11592</name>
</gene>
<reference evidence="1" key="1">
    <citation type="submission" date="2022-07" db="EMBL/GenBank/DDBJ databases">
        <authorList>
            <person name="Trinca V."/>
            <person name="Uliana J.V.C."/>
            <person name="Torres T.T."/>
            <person name="Ward R.J."/>
            <person name="Monesi N."/>
        </authorList>
    </citation>
    <scope>NUCLEOTIDE SEQUENCE</scope>
    <source>
        <strain evidence="1">HSMRA1968</strain>
        <tissue evidence="1">Whole embryos</tissue>
    </source>
</reference>
<name>A0A9Q0MX68_9DIPT</name>